<dbReference type="SUPFAM" id="SSF89392">
    <property type="entry name" value="Prokaryotic lipoproteins and lipoprotein localization factors"/>
    <property type="match status" value="1"/>
</dbReference>
<evidence type="ECO:0000256" key="1">
    <source>
        <dbReference type="ARBA" id="ARBA00004418"/>
    </source>
</evidence>
<evidence type="ECO:0000256" key="7">
    <source>
        <dbReference type="ARBA" id="ARBA00022764"/>
    </source>
</evidence>
<organism evidence="11 12">
    <name type="scientific">Alishewanella jeotgali KCTC 22429</name>
    <dbReference type="NCBI Taxonomy" id="1129374"/>
    <lineage>
        <taxon>Bacteria</taxon>
        <taxon>Pseudomonadati</taxon>
        <taxon>Pseudomonadota</taxon>
        <taxon>Gammaproteobacteria</taxon>
        <taxon>Alteromonadales</taxon>
        <taxon>Alteromonadaceae</taxon>
        <taxon>Alishewanella</taxon>
    </lineage>
</organism>
<comment type="subcellular location">
    <subcellularLocation>
        <location evidence="1 10">Periplasm</location>
    </subcellularLocation>
</comment>
<dbReference type="CDD" id="cd16325">
    <property type="entry name" value="LolA"/>
    <property type="match status" value="1"/>
</dbReference>
<keyword evidence="8 10" id="KW-0653">Protein transport</keyword>
<comment type="similarity">
    <text evidence="2 10">Belongs to the LolA family.</text>
</comment>
<dbReference type="HAMAP" id="MF_00240">
    <property type="entry name" value="LolA"/>
    <property type="match status" value="1"/>
</dbReference>
<dbReference type="PANTHER" id="PTHR35869:SF1">
    <property type="entry name" value="OUTER-MEMBRANE LIPOPROTEIN CARRIER PROTEIN"/>
    <property type="match status" value="1"/>
</dbReference>
<dbReference type="AlphaFoldDB" id="H3ZAH3"/>
<accession>H3ZAH3</accession>
<evidence type="ECO:0000256" key="3">
    <source>
        <dbReference type="ARBA" id="ARBA00011245"/>
    </source>
</evidence>
<evidence type="ECO:0000256" key="4">
    <source>
        <dbReference type="ARBA" id="ARBA00014035"/>
    </source>
</evidence>
<feature type="signal peptide" evidence="10">
    <location>
        <begin position="1"/>
        <end position="31"/>
    </location>
</feature>
<dbReference type="Gene3D" id="2.50.20.10">
    <property type="entry name" value="Lipoprotein localisation LolA/LolB/LppX"/>
    <property type="match status" value="1"/>
</dbReference>
<dbReference type="Proteomes" id="UP000012046">
    <property type="component" value="Unassembled WGS sequence"/>
</dbReference>
<dbReference type="InterPro" id="IPR018323">
    <property type="entry name" value="OM_lipoprot_carrier_LolA_Pbac"/>
</dbReference>
<dbReference type="PATRIC" id="fig|1129374.4.peg.326"/>
<keyword evidence="7 10" id="KW-0574">Periplasm</keyword>
<gene>
    <name evidence="10" type="primary">lolA</name>
    <name evidence="11" type="ORF">AJE_01631</name>
</gene>
<keyword evidence="12" id="KW-1185">Reference proteome</keyword>
<dbReference type="EMBL" id="AHTH01000005">
    <property type="protein sequence ID" value="EHR41937.1"/>
    <property type="molecule type" value="Genomic_DNA"/>
</dbReference>
<dbReference type="GO" id="GO:0042953">
    <property type="term" value="P:lipoprotein transport"/>
    <property type="evidence" value="ECO:0007669"/>
    <property type="project" value="InterPro"/>
</dbReference>
<feature type="chain" id="PRO_5009013682" description="Outer-membrane lipoprotein carrier protein" evidence="10">
    <location>
        <begin position="32"/>
        <end position="240"/>
    </location>
</feature>
<dbReference type="NCBIfam" id="TIGR00547">
    <property type="entry name" value="lolA"/>
    <property type="match status" value="1"/>
</dbReference>
<dbReference type="eggNOG" id="COG2834">
    <property type="taxonomic scope" value="Bacteria"/>
</dbReference>
<dbReference type="RefSeq" id="WP_008949370.1">
    <property type="nucleotide sequence ID" value="NZ_AHTH01000005.1"/>
</dbReference>
<evidence type="ECO:0000313" key="12">
    <source>
        <dbReference type="Proteomes" id="UP000012046"/>
    </source>
</evidence>
<evidence type="ECO:0000256" key="8">
    <source>
        <dbReference type="ARBA" id="ARBA00022927"/>
    </source>
</evidence>
<dbReference type="PANTHER" id="PTHR35869">
    <property type="entry name" value="OUTER-MEMBRANE LIPOPROTEIN CARRIER PROTEIN"/>
    <property type="match status" value="1"/>
</dbReference>
<proteinExistence type="inferred from homology"/>
<keyword evidence="11" id="KW-0449">Lipoprotein</keyword>
<comment type="function">
    <text evidence="10">Participates in the translocation of lipoproteins from the inner membrane to the outer membrane. Only forms a complex with a lipoprotein if the residue after the N-terminal Cys is not an aspartate (The Asp acts as a targeting signal to indicate that the lipoprotein should stay in the inner membrane).</text>
</comment>
<dbReference type="Pfam" id="PF03548">
    <property type="entry name" value="LolA"/>
    <property type="match status" value="1"/>
</dbReference>
<dbReference type="GO" id="GO:0030288">
    <property type="term" value="C:outer membrane-bounded periplasmic space"/>
    <property type="evidence" value="ECO:0007669"/>
    <property type="project" value="TreeGrafter"/>
</dbReference>
<protein>
    <recommendedName>
        <fullName evidence="4 10">Outer-membrane lipoprotein carrier protein</fullName>
    </recommendedName>
</protein>
<keyword evidence="5 10" id="KW-0813">Transport</keyword>
<keyword evidence="9 10" id="KW-0143">Chaperone</keyword>
<dbReference type="InterPro" id="IPR029046">
    <property type="entry name" value="LolA/LolB/LppX"/>
</dbReference>
<evidence type="ECO:0000256" key="5">
    <source>
        <dbReference type="ARBA" id="ARBA00022448"/>
    </source>
</evidence>
<comment type="subunit">
    <text evidence="3 10">Monomer.</text>
</comment>
<reference evidence="11 12" key="1">
    <citation type="journal article" date="2012" name="J. Bacteriol.">
        <title>Genome Sequence of Extracellular-Protease-Producing Alishewanella jeotgali Isolated from Traditional Korean Fermented Seafood.</title>
        <authorList>
            <person name="Jung J."/>
            <person name="Chun J."/>
            <person name="Park W."/>
        </authorList>
    </citation>
    <scope>NUCLEOTIDE SEQUENCE [LARGE SCALE GENOMIC DNA]</scope>
    <source>
        <strain evidence="11 12">KCTC 22429</strain>
    </source>
</reference>
<comment type="caution">
    <text evidence="11">The sequence shown here is derived from an EMBL/GenBank/DDBJ whole genome shotgun (WGS) entry which is preliminary data.</text>
</comment>
<evidence type="ECO:0000256" key="10">
    <source>
        <dbReference type="HAMAP-Rule" id="MF_00240"/>
    </source>
</evidence>
<dbReference type="InterPro" id="IPR004564">
    <property type="entry name" value="OM_lipoprot_carrier_LolA-like"/>
</dbReference>
<evidence type="ECO:0000313" key="11">
    <source>
        <dbReference type="EMBL" id="EHR41937.1"/>
    </source>
</evidence>
<dbReference type="GO" id="GO:0044874">
    <property type="term" value="P:lipoprotein localization to outer membrane"/>
    <property type="evidence" value="ECO:0007669"/>
    <property type="project" value="UniProtKB-UniRule"/>
</dbReference>
<evidence type="ECO:0000256" key="6">
    <source>
        <dbReference type="ARBA" id="ARBA00022729"/>
    </source>
</evidence>
<sequence length="240" mass="27135" precursor="true">MGKLASMRKLSFMMLVAAAGAAATVASPVWAQTVEVVPRPDFAPHMQAARQQRLSAEDASAELMQQLARIKSYTASYRQKVYDIQQQLLQEGKGQLALQQGARFRFESTEPEPSLLVSDGKTLWIYNEPLEQVSIYDAQSEVGQTPFALLTSTDPALWQQYRVTKQQQSFFIHPQSSDNPVQQLLLTFSEDQLIEMQVIDINQQQSVFLFSDIKLNNKIANAQFSFKVTSNLDVDDQRQR</sequence>
<dbReference type="STRING" id="1129374.AJE_01631"/>
<evidence type="ECO:0000256" key="2">
    <source>
        <dbReference type="ARBA" id="ARBA00007615"/>
    </source>
</evidence>
<evidence type="ECO:0000256" key="9">
    <source>
        <dbReference type="ARBA" id="ARBA00023186"/>
    </source>
</evidence>
<keyword evidence="6 10" id="KW-0732">Signal</keyword>
<name>H3ZAH3_9ALTE</name>